<dbReference type="PANTHER" id="PTHR10098:SF108">
    <property type="entry name" value="TETRATRICOPEPTIDE REPEAT PROTEIN 28"/>
    <property type="match status" value="1"/>
</dbReference>
<dbReference type="Gene3D" id="1.25.40.10">
    <property type="entry name" value="Tetratricopeptide repeat domain"/>
    <property type="match status" value="3"/>
</dbReference>
<keyword evidence="1" id="KW-0472">Membrane</keyword>
<keyword evidence="4" id="KW-1185">Reference proteome</keyword>
<reference evidence="3 4" key="1">
    <citation type="journal article" date="2020" name="Microb. Ecol.">
        <title>Ecogenomics of the Marine Benthic Filamentous Cyanobacterium Adonisia.</title>
        <authorList>
            <person name="Walter J.M."/>
            <person name="Coutinho F.H."/>
            <person name="Leomil L."/>
            <person name="Hargreaves P.I."/>
            <person name="Campeao M.E."/>
            <person name="Vieira V.V."/>
            <person name="Silva B.S."/>
            <person name="Fistarol G.O."/>
            <person name="Salomon P.S."/>
            <person name="Sawabe T."/>
            <person name="Mino S."/>
            <person name="Hosokawa M."/>
            <person name="Miyashita H."/>
            <person name="Maruyama F."/>
            <person name="van Verk M.C."/>
            <person name="Dutilh B.E."/>
            <person name="Thompson C.C."/>
            <person name="Thompson F.L."/>
        </authorList>
    </citation>
    <scope>NUCLEOTIDE SEQUENCE [LARGE SCALE GENOMIC DNA]</scope>
    <source>
        <strain evidence="3 4">CCMR0081</strain>
    </source>
</reference>
<protein>
    <submittedName>
        <fullName evidence="3">CHAT domain-containing protein</fullName>
    </submittedName>
</protein>
<evidence type="ECO:0000256" key="1">
    <source>
        <dbReference type="SAM" id="Phobius"/>
    </source>
</evidence>
<comment type="caution">
    <text evidence="3">The sequence shown here is derived from an EMBL/GenBank/DDBJ whole genome shotgun (WGS) entry which is preliminary data.</text>
</comment>
<dbReference type="Pfam" id="PF13176">
    <property type="entry name" value="TPR_7"/>
    <property type="match status" value="1"/>
</dbReference>
<organism evidence="3 4">
    <name type="scientific">Adonisia turfae CCMR0081</name>
    <dbReference type="NCBI Taxonomy" id="2292702"/>
    <lineage>
        <taxon>Bacteria</taxon>
        <taxon>Bacillati</taxon>
        <taxon>Cyanobacteriota</taxon>
        <taxon>Adonisia</taxon>
        <taxon>Adonisia turfae</taxon>
    </lineage>
</organism>
<dbReference type="InterPro" id="IPR024983">
    <property type="entry name" value="CHAT_dom"/>
</dbReference>
<dbReference type="PANTHER" id="PTHR10098">
    <property type="entry name" value="RAPSYN-RELATED"/>
    <property type="match status" value="1"/>
</dbReference>
<dbReference type="Pfam" id="PF13181">
    <property type="entry name" value="TPR_8"/>
    <property type="match status" value="2"/>
</dbReference>
<feature type="domain" description="CHAT" evidence="2">
    <location>
        <begin position="602"/>
        <end position="884"/>
    </location>
</feature>
<dbReference type="SMART" id="SM00028">
    <property type="entry name" value="TPR"/>
    <property type="match status" value="4"/>
</dbReference>
<accession>A0A6M0RN46</accession>
<dbReference type="EMBL" id="QXHD01000004">
    <property type="protein sequence ID" value="NEZ57172.1"/>
    <property type="molecule type" value="Genomic_DNA"/>
</dbReference>
<proteinExistence type="predicted"/>
<gene>
    <name evidence="3" type="ORF">DXZ20_16100</name>
</gene>
<sequence>MRLLPICTMFPNFRKPQLRKILVALCIVSFTVCIWFNGLWVPQQVAQAIDIPGLVQSGVDDYRAGEYSRAIATWQQALDAVDPDNLTHQSILLENLARAHRQIGQFSQEITYWEQTIDRYEQLGDLQALGRSLTEQAQAYNQLGQHRRALALLCGETITDCNQGSALQISQALTDAGGEAAALGSLGETYRLTGNYEQAIVALNQSLTVIDVVGTDRFNARAAVLNSLGNTYAAQAQVSRRRAESADTQGDLRAVGELTERANTQTQQAVKFLRQSYNAAKNTSGVAAQVRSLLNLIPLYQSLNQANDVSQAQQTTRSLIANLPDSQEKVFAILTLAGYLEPQSTRQCPSATVVTQQTELLENGIAISRTIQSARAESFALGQLGNLYERCGDDTKALELTRQARLVADQDRSSQDSLYLWAWQQGRILEAQGNSEAAKVAYTQALEILDAIRSDILNSNQELQFDFRDRVEPIYREFASLKLQELPTSVLISKDVESKSVDSVLATLDSLKLAELQNYFANDCVIVPNATRVDTVGEKLATAVISTAILPNRTAIIASFPNGQQQIEWINIKQEDLVEEINGLRFALEDSRRFTRANAYKAPSQKLYDQLVRPFEAMLNQLQVNELVFINDGILRSIPMAALFDGQQFLIEKFAIATTPSLTLTDPNMLNRNNLNALILGLSEESYVNDQYFQPLSEVDDEVATVNAQFPGSKVLRNKEFSETNLRKALQDKSYRILHIATHGSFGAEPKDNFIVTGQKIDERNHKALTISELDALIRSVSSIDSEPIDLLTLTACETAIGDGRATLGLAGVAVRAGVRSAIASLWAVNDAATADLITRFYNHLLDPNLSKAEALRTAQLEIIQAGEYSKSPYYWAPFILIGNWL</sequence>
<dbReference type="Proteomes" id="UP000481033">
    <property type="component" value="Unassembled WGS sequence"/>
</dbReference>
<keyword evidence="1" id="KW-0812">Transmembrane</keyword>
<evidence type="ECO:0000313" key="3">
    <source>
        <dbReference type="EMBL" id="NEZ57172.1"/>
    </source>
</evidence>
<name>A0A6M0RN46_9CYAN</name>
<feature type="transmembrane region" description="Helical" evidence="1">
    <location>
        <begin position="21"/>
        <end position="41"/>
    </location>
</feature>
<dbReference type="AlphaFoldDB" id="A0A6M0RN46"/>
<dbReference type="InterPro" id="IPR011990">
    <property type="entry name" value="TPR-like_helical_dom_sf"/>
</dbReference>
<dbReference type="SUPFAM" id="SSF48452">
    <property type="entry name" value="TPR-like"/>
    <property type="match status" value="2"/>
</dbReference>
<evidence type="ECO:0000313" key="4">
    <source>
        <dbReference type="Proteomes" id="UP000481033"/>
    </source>
</evidence>
<keyword evidence="1" id="KW-1133">Transmembrane helix</keyword>
<dbReference type="Pfam" id="PF12770">
    <property type="entry name" value="CHAT"/>
    <property type="match status" value="1"/>
</dbReference>
<evidence type="ECO:0000259" key="2">
    <source>
        <dbReference type="Pfam" id="PF12770"/>
    </source>
</evidence>
<dbReference type="InterPro" id="IPR019734">
    <property type="entry name" value="TPR_rpt"/>
</dbReference>